<accession>A0A8R1YLX8</accession>
<keyword evidence="2" id="KW-1185">Reference proteome</keyword>
<proteinExistence type="predicted"/>
<protein>
    <submittedName>
        <fullName evidence="1">Uncharacterized protein</fullName>
    </submittedName>
</protein>
<name>A0A454XLU1_PRIPA</name>
<gene>
    <name evidence="1" type="primary">WBGene00273590</name>
</gene>
<dbReference type="EnsemblMetazoa" id="PPA35221.1">
    <property type="protein sequence ID" value="PPA35221.1"/>
    <property type="gene ID" value="WBGene00273590"/>
</dbReference>
<accession>A0A454XLU1</accession>
<reference evidence="2" key="1">
    <citation type="journal article" date="2008" name="Nat. Genet.">
        <title>The Pristionchus pacificus genome provides a unique perspective on nematode lifestyle and parasitism.</title>
        <authorList>
            <person name="Dieterich C."/>
            <person name="Clifton S.W."/>
            <person name="Schuster L.N."/>
            <person name="Chinwalla A."/>
            <person name="Delehaunty K."/>
            <person name="Dinkelacker I."/>
            <person name="Fulton L."/>
            <person name="Fulton R."/>
            <person name="Godfrey J."/>
            <person name="Minx P."/>
            <person name="Mitreva M."/>
            <person name="Roeseler W."/>
            <person name="Tian H."/>
            <person name="Witte H."/>
            <person name="Yang S.P."/>
            <person name="Wilson R.K."/>
            <person name="Sommer R.J."/>
        </authorList>
    </citation>
    <scope>NUCLEOTIDE SEQUENCE [LARGE SCALE GENOMIC DNA]</scope>
    <source>
        <strain evidence="2">PS312</strain>
    </source>
</reference>
<evidence type="ECO:0000313" key="1">
    <source>
        <dbReference type="EnsemblMetazoa" id="PPA35221.1"/>
    </source>
</evidence>
<dbReference type="AlphaFoldDB" id="A0A454XLU1"/>
<evidence type="ECO:0000313" key="2">
    <source>
        <dbReference type="Proteomes" id="UP000005239"/>
    </source>
</evidence>
<sequence>MFRSLSVLLIAAALLPASEAVKCDDKLGWECGPQVRLCMLLLEQGASLPKDCIDHGLCRKEGVFFDDEGNYCSCKYNCKTR</sequence>
<dbReference type="Proteomes" id="UP000005239">
    <property type="component" value="Unassembled WGS sequence"/>
</dbReference>
<reference evidence="1" key="2">
    <citation type="submission" date="2022-06" db="UniProtKB">
        <authorList>
            <consortium name="EnsemblMetazoa"/>
        </authorList>
    </citation>
    <scope>IDENTIFICATION</scope>
    <source>
        <strain evidence="1">PS312</strain>
    </source>
</reference>
<organism evidence="1 2">
    <name type="scientific">Pristionchus pacificus</name>
    <name type="common">Parasitic nematode worm</name>
    <dbReference type="NCBI Taxonomy" id="54126"/>
    <lineage>
        <taxon>Eukaryota</taxon>
        <taxon>Metazoa</taxon>
        <taxon>Ecdysozoa</taxon>
        <taxon>Nematoda</taxon>
        <taxon>Chromadorea</taxon>
        <taxon>Rhabditida</taxon>
        <taxon>Rhabditina</taxon>
        <taxon>Diplogasteromorpha</taxon>
        <taxon>Diplogasteroidea</taxon>
        <taxon>Neodiplogasteridae</taxon>
        <taxon>Pristionchus</taxon>
    </lineage>
</organism>